<sequence>MNKIMIIVLVFILSITMGCSQNHTDPEVNNNKQSYLEGTIEVIDANNITMLIRKNRSKIQDTDKVWLTPGQSVEFDTFERGQRIRAWVSDSYIGLSSPPQVTATKIEVIQ</sequence>
<reference evidence="3" key="1">
    <citation type="submission" date="2016-10" db="EMBL/GenBank/DDBJ databases">
        <authorList>
            <person name="Varghese N."/>
            <person name="Submissions S."/>
        </authorList>
    </citation>
    <scope>NUCLEOTIDE SEQUENCE [LARGE SCALE GENOMIC DNA]</scope>
    <source>
        <strain evidence="3">CGMCC 1.10784</strain>
    </source>
</reference>
<gene>
    <name evidence="2" type="ORF">SAMN05216378_3807</name>
</gene>
<protein>
    <recommendedName>
        <fullName evidence="4">DUF3221 domain-containing protein</fullName>
    </recommendedName>
</protein>
<dbReference type="InterPro" id="IPR021598">
    <property type="entry name" value="DUF3221"/>
</dbReference>
<proteinExistence type="predicted"/>
<evidence type="ECO:0000313" key="2">
    <source>
        <dbReference type="EMBL" id="SFE63509.1"/>
    </source>
</evidence>
<accession>A0A1I2C597</accession>
<organism evidence="2 3">
    <name type="scientific">Paenibacillus catalpae</name>
    <dbReference type="NCBI Taxonomy" id="1045775"/>
    <lineage>
        <taxon>Bacteria</taxon>
        <taxon>Bacillati</taxon>
        <taxon>Bacillota</taxon>
        <taxon>Bacilli</taxon>
        <taxon>Bacillales</taxon>
        <taxon>Paenibacillaceae</taxon>
        <taxon>Paenibacillus</taxon>
    </lineage>
</organism>
<evidence type="ECO:0008006" key="4">
    <source>
        <dbReference type="Google" id="ProtNLM"/>
    </source>
</evidence>
<name>A0A1I2C597_9BACL</name>
<dbReference type="AlphaFoldDB" id="A0A1I2C597"/>
<feature type="chain" id="PRO_5038332004" description="DUF3221 domain-containing protein" evidence="1">
    <location>
        <begin position="25"/>
        <end position="110"/>
    </location>
</feature>
<dbReference type="EMBL" id="FOMT01000003">
    <property type="protein sequence ID" value="SFE63509.1"/>
    <property type="molecule type" value="Genomic_DNA"/>
</dbReference>
<evidence type="ECO:0000256" key="1">
    <source>
        <dbReference type="SAM" id="SignalP"/>
    </source>
</evidence>
<feature type="signal peptide" evidence="1">
    <location>
        <begin position="1"/>
        <end position="24"/>
    </location>
</feature>
<dbReference type="Proteomes" id="UP000198855">
    <property type="component" value="Unassembled WGS sequence"/>
</dbReference>
<keyword evidence="3" id="KW-1185">Reference proteome</keyword>
<dbReference type="OrthoDB" id="2622597at2"/>
<dbReference type="RefSeq" id="WP_091187855.1">
    <property type="nucleotide sequence ID" value="NZ_FOMT01000003.1"/>
</dbReference>
<keyword evidence="1" id="KW-0732">Signal</keyword>
<dbReference type="PROSITE" id="PS51257">
    <property type="entry name" value="PROKAR_LIPOPROTEIN"/>
    <property type="match status" value="1"/>
</dbReference>
<evidence type="ECO:0000313" key="3">
    <source>
        <dbReference type="Proteomes" id="UP000198855"/>
    </source>
</evidence>
<dbReference type="Pfam" id="PF11518">
    <property type="entry name" value="DUF3221"/>
    <property type="match status" value="1"/>
</dbReference>